<feature type="domain" description="Cyclin-like" evidence="2">
    <location>
        <begin position="44"/>
        <end position="126"/>
    </location>
</feature>
<dbReference type="InterPro" id="IPR006671">
    <property type="entry name" value="Cyclin_N"/>
</dbReference>
<comment type="caution">
    <text evidence="3">The sequence shown here is derived from an EMBL/GenBank/DDBJ whole genome shotgun (WGS) entry which is preliminary data.</text>
</comment>
<reference evidence="3 4" key="1">
    <citation type="submission" date="2020-12" db="EMBL/GenBank/DDBJ databases">
        <title>Concerted genomic and epigenomic changes stabilize Arabidopsis allopolyploids.</title>
        <authorList>
            <person name="Chen Z."/>
        </authorList>
    </citation>
    <scope>NUCLEOTIDE SEQUENCE [LARGE SCALE GENOMIC DNA]</scope>
    <source>
        <strain evidence="3">Allo738</strain>
        <tissue evidence="3">Leaf</tissue>
    </source>
</reference>
<dbReference type="SMART" id="SM00385">
    <property type="entry name" value="CYCLIN"/>
    <property type="match status" value="1"/>
</dbReference>
<keyword evidence="4" id="KW-1185">Reference proteome</keyword>
<keyword evidence="1" id="KW-0195">Cyclin</keyword>
<dbReference type="AlphaFoldDB" id="A0A8T2A8R0"/>
<name>A0A8T2A8R0_9BRAS</name>
<comment type="similarity">
    <text evidence="1">Belongs to the cyclin family.</text>
</comment>
<accession>A0A8T2A8R0</accession>
<evidence type="ECO:0000259" key="2">
    <source>
        <dbReference type="SMART" id="SM00385"/>
    </source>
</evidence>
<dbReference type="InterPro" id="IPR039361">
    <property type="entry name" value="Cyclin"/>
</dbReference>
<evidence type="ECO:0000313" key="4">
    <source>
        <dbReference type="Proteomes" id="UP000694240"/>
    </source>
</evidence>
<dbReference type="Proteomes" id="UP000694240">
    <property type="component" value="Chromosome 9"/>
</dbReference>
<sequence length="356" mass="39553">MMRSCLHAVSLACDCNVTLGGSVNKTETAKVPESILVLLVSRPKDVVVDIDAAEADNELAAVEYVHRFLSLTMVPRRELQLLGLGAMLIACKYEEIRAPEIYDFVCISDNAYSRKQISVPHNELDKIARGDLDKMTLIEDGVVGNMTKAEQLAANTRIDAATSPTWIPLDDLKVVFCSITEDLVQMITDTYRRIDNFARNNQQPPSSEAASRPNDAVVDIDAADANNELAAAEYEDGIFRSQKKRKKTNNKVLDMASSRVSDLLHQRGIAGEIKSKNVAGHGRQNRKVLITGREVDHQILISSLKKLSMICNLCRKHKDLYMRMVKSPGGPSVKFLVNVVHTMEELKLTGNFLKRC</sequence>
<dbReference type="PANTHER" id="PTHR10177">
    <property type="entry name" value="CYCLINS"/>
    <property type="match status" value="1"/>
</dbReference>
<evidence type="ECO:0000256" key="1">
    <source>
        <dbReference type="RuleBase" id="RU000383"/>
    </source>
</evidence>
<protein>
    <submittedName>
        <fullName evidence="3">Cyclin-like superfamily</fullName>
    </submittedName>
</protein>
<dbReference type="InterPro" id="IPR013763">
    <property type="entry name" value="Cyclin-like_dom"/>
</dbReference>
<organism evidence="3 4">
    <name type="scientific">Arabidopsis thaliana x Arabidopsis arenosa</name>
    <dbReference type="NCBI Taxonomy" id="1240361"/>
    <lineage>
        <taxon>Eukaryota</taxon>
        <taxon>Viridiplantae</taxon>
        <taxon>Streptophyta</taxon>
        <taxon>Embryophyta</taxon>
        <taxon>Tracheophyta</taxon>
        <taxon>Spermatophyta</taxon>
        <taxon>Magnoliopsida</taxon>
        <taxon>eudicotyledons</taxon>
        <taxon>Gunneridae</taxon>
        <taxon>Pentapetalae</taxon>
        <taxon>rosids</taxon>
        <taxon>malvids</taxon>
        <taxon>Brassicales</taxon>
        <taxon>Brassicaceae</taxon>
        <taxon>Camelineae</taxon>
        <taxon>Arabidopsis</taxon>
    </lineage>
</organism>
<dbReference type="Pfam" id="PF00134">
    <property type="entry name" value="Cyclin_N"/>
    <property type="match status" value="1"/>
</dbReference>
<dbReference type="EMBL" id="JAEFBK010000009">
    <property type="protein sequence ID" value="KAG7568091.1"/>
    <property type="molecule type" value="Genomic_DNA"/>
</dbReference>
<evidence type="ECO:0000313" key="3">
    <source>
        <dbReference type="EMBL" id="KAG7568091.1"/>
    </source>
</evidence>
<proteinExistence type="inferred from homology"/>
<gene>
    <name evidence="3" type="ORF">ISN45_Aa04g009290</name>
</gene>